<keyword evidence="8" id="KW-1185">Reference proteome</keyword>
<dbReference type="EMBL" id="JACBXQ010000003">
    <property type="protein sequence ID" value="MBG9986569.1"/>
    <property type="molecule type" value="Genomic_DNA"/>
</dbReference>
<reference evidence="7 8" key="1">
    <citation type="submission" date="2020-07" db="EMBL/GenBank/DDBJ databases">
        <title>Facklamia lactis sp. nov., isolated from raw milk.</title>
        <authorList>
            <person name="Doll E.V."/>
            <person name="Huptas C."/>
            <person name="Staib L."/>
            <person name="Wenning M."/>
            <person name="Scherer S."/>
        </authorList>
    </citation>
    <scope>NUCLEOTIDE SEQUENCE [LARGE SCALE GENOMIC DNA]</scope>
    <source>
        <strain evidence="7 8">DSM 111018</strain>
    </source>
</reference>
<proteinExistence type="predicted"/>
<gene>
    <name evidence="7" type="ORF">HZY91_06620</name>
</gene>
<evidence type="ECO:0000313" key="7">
    <source>
        <dbReference type="EMBL" id="MBG9986569.1"/>
    </source>
</evidence>
<dbReference type="InterPro" id="IPR013525">
    <property type="entry name" value="ABC2_TM"/>
</dbReference>
<evidence type="ECO:0000256" key="3">
    <source>
        <dbReference type="ARBA" id="ARBA00022989"/>
    </source>
</evidence>
<keyword evidence="3 5" id="KW-1133">Transmembrane helix</keyword>
<dbReference type="Pfam" id="PF12698">
    <property type="entry name" value="ABC2_membrane_3"/>
    <property type="match status" value="1"/>
</dbReference>
<feature type="transmembrane region" description="Helical" evidence="5">
    <location>
        <begin position="277"/>
        <end position="300"/>
    </location>
</feature>
<evidence type="ECO:0000256" key="2">
    <source>
        <dbReference type="ARBA" id="ARBA00022692"/>
    </source>
</evidence>
<feature type="transmembrane region" description="Helical" evidence="5">
    <location>
        <begin position="190"/>
        <end position="220"/>
    </location>
</feature>
<comment type="caution">
    <text evidence="7">The sequence shown here is derived from an EMBL/GenBank/DDBJ whole genome shotgun (WGS) entry which is preliminary data.</text>
</comment>
<dbReference type="RefSeq" id="WP_197115480.1">
    <property type="nucleotide sequence ID" value="NZ_JACBXQ010000003.1"/>
</dbReference>
<evidence type="ECO:0000259" key="6">
    <source>
        <dbReference type="Pfam" id="PF12698"/>
    </source>
</evidence>
<comment type="subcellular location">
    <subcellularLocation>
        <location evidence="1">Membrane</location>
        <topology evidence="1">Multi-pass membrane protein</topology>
    </subcellularLocation>
</comment>
<keyword evidence="4 5" id="KW-0472">Membrane</keyword>
<feature type="transmembrane region" description="Helical" evidence="5">
    <location>
        <begin position="306"/>
        <end position="326"/>
    </location>
</feature>
<dbReference type="Proteomes" id="UP000721415">
    <property type="component" value="Unassembled WGS sequence"/>
</dbReference>
<evidence type="ECO:0000256" key="4">
    <source>
        <dbReference type="ARBA" id="ARBA00023136"/>
    </source>
</evidence>
<feature type="transmembrane region" description="Helical" evidence="5">
    <location>
        <begin position="368"/>
        <end position="389"/>
    </location>
</feature>
<evidence type="ECO:0000313" key="8">
    <source>
        <dbReference type="Proteomes" id="UP000721415"/>
    </source>
</evidence>
<evidence type="ECO:0000256" key="5">
    <source>
        <dbReference type="SAM" id="Phobius"/>
    </source>
</evidence>
<protein>
    <submittedName>
        <fullName evidence="7">ABC transporter permease</fullName>
    </submittedName>
</protein>
<dbReference type="Gene3D" id="3.40.1710.10">
    <property type="entry name" value="abc type-2 transporter like domain"/>
    <property type="match status" value="1"/>
</dbReference>
<feature type="transmembrane region" description="Helical" evidence="5">
    <location>
        <begin position="240"/>
        <end position="265"/>
    </location>
</feature>
<feature type="domain" description="ABC-2 type transporter transmembrane" evidence="6">
    <location>
        <begin position="23"/>
        <end position="387"/>
    </location>
</feature>
<accession>A0ABS0LTG2</accession>
<evidence type="ECO:0000256" key="1">
    <source>
        <dbReference type="ARBA" id="ARBA00004141"/>
    </source>
</evidence>
<keyword evidence="2 5" id="KW-0812">Transmembrane</keyword>
<name>A0ABS0LTG2_9LACT</name>
<sequence length="405" mass="46013">MQVFNLFFKLLRDSKFSFILNLAILIFVTIITNPQNNSNLDEDFSIKQSNLAIFNYDKEDPISQDLIDYLQEKAEVTYVNDSDEAIADAFYNEKISYALTIPEGFGASMIDAETQPISLEKQVIKSEMDEINMDIIINSYLTNLDLLATSLPEKPNDTDLQTLTEQVRSSLEESEITVIPSMPRKNQSKLLTFGVFFIPFISYTLISTCITGFGTGILSMRHPEIVKRDRLSIMTEGKRWRQTLLACIVFSWIFWLLLILIACAFYGPSTLFSQKGILLIIASLINLLGIQSLSYFLVTLAPNKGMVNFLSTFVSILIAFSSGSFIDLNIIAKPLKTIASIATPIWNVYTNEILLYKDQWSYQDWQQIATYSGIQLLIAGAYFALSLVIQQYRHRHNIFLSHRPS</sequence>
<organism evidence="7 8">
    <name type="scientific">Facklamia lactis</name>
    <dbReference type="NCBI Taxonomy" id="2749967"/>
    <lineage>
        <taxon>Bacteria</taxon>
        <taxon>Bacillati</taxon>
        <taxon>Bacillota</taxon>
        <taxon>Bacilli</taxon>
        <taxon>Lactobacillales</taxon>
        <taxon>Aerococcaceae</taxon>
        <taxon>Facklamia</taxon>
    </lineage>
</organism>